<dbReference type="PROSITE" id="PS50929">
    <property type="entry name" value="ABC_TM1F"/>
    <property type="match status" value="1"/>
</dbReference>
<evidence type="ECO:0000259" key="11">
    <source>
        <dbReference type="PROSITE" id="PS50929"/>
    </source>
</evidence>
<feature type="transmembrane region" description="Helical" evidence="9">
    <location>
        <begin position="147"/>
        <end position="167"/>
    </location>
</feature>
<proteinExistence type="predicted"/>
<keyword evidence="2" id="KW-1003">Cell membrane</keyword>
<dbReference type="EMBL" id="JARJLM010000209">
    <property type="protein sequence ID" value="MDF3833728.1"/>
    <property type="molecule type" value="Genomic_DNA"/>
</dbReference>
<dbReference type="InterPro" id="IPR003593">
    <property type="entry name" value="AAA+_ATPase"/>
</dbReference>
<gene>
    <name evidence="12" type="ORF">P3W85_12325</name>
</gene>
<evidence type="ECO:0000256" key="8">
    <source>
        <dbReference type="ARBA" id="ARBA00023136"/>
    </source>
</evidence>
<dbReference type="PANTHER" id="PTHR24221:SF654">
    <property type="entry name" value="ATP-BINDING CASSETTE SUB-FAMILY B MEMBER 6"/>
    <property type="match status" value="1"/>
</dbReference>
<dbReference type="InterPro" id="IPR005898">
    <property type="entry name" value="Cyc_pep_transpt_SyrD/YojI"/>
</dbReference>
<dbReference type="InterPro" id="IPR036640">
    <property type="entry name" value="ABC1_TM_sf"/>
</dbReference>
<dbReference type="Pfam" id="PF00005">
    <property type="entry name" value="ABC_tran"/>
    <property type="match status" value="1"/>
</dbReference>
<feature type="transmembrane region" description="Helical" evidence="9">
    <location>
        <begin position="287"/>
        <end position="305"/>
    </location>
</feature>
<dbReference type="RefSeq" id="WP_276264980.1">
    <property type="nucleotide sequence ID" value="NZ_JARJLM010000209.1"/>
</dbReference>
<dbReference type="PANTHER" id="PTHR24221">
    <property type="entry name" value="ATP-BINDING CASSETTE SUB-FAMILY B"/>
    <property type="match status" value="1"/>
</dbReference>
<dbReference type="SUPFAM" id="SSF52540">
    <property type="entry name" value="P-loop containing nucleoside triphosphate hydrolases"/>
    <property type="match status" value="1"/>
</dbReference>
<feature type="domain" description="ABC transmembrane type-1" evidence="11">
    <location>
        <begin position="36"/>
        <end position="313"/>
    </location>
</feature>
<evidence type="ECO:0000256" key="1">
    <source>
        <dbReference type="ARBA" id="ARBA00004651"/>
    </source>
</evidence>
<sequence>MTTPNFPRAPHVIQAMPIPDLASMSLIASLPRKLRLTIVLAAAASLAAGLCAVSMVALINRVLATQGADAPQLALPFAALAIAVLACRTLASTLFVRVSQSALARIRAQICERFIGAPYPHIEQTGNARVQAALADDSTHVANGLSVIPVVLTNSMVVLGCLGYLAWLSLPTFAIACAILGVGSWFYHWNHRRALVHLKQAGIAQDALHGHFKSLVSGARELKLNHDKQRSFIRDSLGVTLDAVRTARTRGLSIFFVALGFGSFLFFAVIGGVLFAPRATPLDPAVMTGFTIMFLYIMSPLESLLNALPALSMGRVAYARIEALGADAAPEAPPRDRAVSRFASVSLDAASHRYFHEGENSFFALGPVDLALHAGEIVFLVGGNGSGKTTLAKLMAGLYPPLAGELRHNGEAADPAHLADYRAQFSAVFSDFHLFDTLLAHAPQDDALANRLIQRFQLGHKVTVRDGRFTTQSLSQGQRKRLALIVACLERRPVMILDEWAADQDPLFKDVFYREVLSELRAQGKAVLVISHDDRYFDLADRVVKIENGQIVSDTVQAHRGAQSDTATLATATAA</sequence>
<feature type="transmembrane region" description="Helical" evidence="9">
    <location>
        <begin position="254"/>
        <end position="275"/>
    </location>
</feature>
<keyword evidence="8 9" id="KW-0472">Membrane</keyword>
<dbReference type="InterPro" id="IPR027417">
    <property type="entry name" value="P-loop_NTPase"/>
</dbReference>
<evidence type="ECO:0000313" key="13">
    <source>
        <dbReference type="Proteomes" id="UP001216674"/>
    </source>
</evidence>
<feature type="transmembrane region" description="Helical" evidence="9">
    <location>
        <begin position="34"/>
        <end position="59"/>
    </location>
</feature>
<comment type="caution">
    <text evidence="12">The sequence shown here is derived from an EMBL/GenBank/DDBJ whole genome shotgun (WGS) entry which is preliminary data.</text>
</comment>
<feature type="transmembrane region" description="Helical" evidence="9">
    <location>
        <begin position="173"/>
        <end position="190"/>
    </location>
</feature>
<keyword evidence="6" id="KW-0067">ATP-binding</keyword>
<evidence type="ECO:0000313" key="12">
    <source>
        <dbReference type="EMBL" id="MDF3833728.1"/>
    </source>
</evidence>
<keyword evidence="5" id="KW-0547">Nucleotide-binding</keyword>
<protein>
    <submittedName>
        <fullName evidence="12">Cyclic peptide export ABC transporter</fullName>
    </submittedName>
</protein>
<name>A0ABT6AMU9_9BURK</name>
<dbReference type="InterPro" id="IPR039421">
    <property type="entry name" value="Type_1_exporter"/>
</dbReference>
<evidence type="ECO:0000256" key="4">
    <source>
        <dbReference type="ARBA" id="ARBA00022692"/>
    </source>
</evidence>
<dbReference type="SUPFAM" id="SSF90123">
    <property type="entry name" value="ABC transporter transmembrane region"/>
    <property type="match status" value="1"/>
</dbReference>
<dbReference type="InterPro" id="IPR011527">
    <property type="entry name" value="ABC1_TM_dom"/>
</dbReference>
<keyword evidence="3" id="KW-0997">Cell inner membrane</keyword>
<evidence type="ECO:0000256" key="2">
    <source>
        <dbReference type="ARBA" id="ARBA00022475"/>
    </source>
</evidence>
<accession>A0ABT6AMU9</accession>
<reference evidence="12 13" key="1">
    <citation type="submission" date="2023-03" db="EMBL/GenBank/DDBJ databases">
        <title>Draft assemblies of triclosan tolerant bacteria isolated from returned activated sludge.</title>
        <authorList>
            <person name="Van Hamelsveld S."/>
        </authorList>
    </citation>
    <scope>NUCLEOTIDE SEQUENCE [LARGE SCALE GENOMIC DNA]</scope>
    <source>
        <strain evidence="12 13">GW210010_S58</strain>
    </source>
</reference>
<dbReference type="InterPro" id="IPR003439">
    <property type="entry name" value="ABC_transporter-like_ATP-bd"/>
</dbReference>
<feature type="transmembrane region" description="Helical" evidence="9">
    <location>
        <begin position="74"/>
        <end position="96"/>
    </location>
</feature>
<evidence type="ECO:0000259" key="10">
    <source>
        <dbReference type="PROSITE" id="PS50893"/>
    </source>
</evidence>
<dbReference type="SMART" id="SM00382">
    <property type="entry name" value="AAA"/>
    <property type="match status" value="1"/>
</dbReference>
<evidence type="ECO:0000256" key="5">
    <source>
        <dbReference type="ARBA" id="ARBA00022741"/>
    </source>
</evidence>
<keyword evidence="4 9" id="KW-0812">Transmembrane</keyword>
<keyword evidence="7 9" id="KW-1133">Transmembrane helix</keyword>
<dbReference type="Gene3D" id="3.40.50.300">
    <property type="entry name" value="P-loop containing nucleotide triphosphate hydrolases"/>
    <property type="match status" value="1"/>
</dbReference>
<dbReference type="Proteomes" id="UP001216674">
    <property type="component" value="Unassembled WGS sequence"/>
</dbReference>
<evidence type="ECO:0000256" key="7">
    <source>
        <dbReference type="ARBA" id="ARBA00022989"/>
    </source>
</evidence>
<evidence type="ECO:0000256" key="3">
    <source>
        <dbReference type="ARBA" id="ARBA00022519"/>
    </source>
</evidence>
<dbReference type="Pfam" id="PF00664">
    <property type="entry name" value="ABC_membrane"/>
    <property type="match status" value="1"/>
</dbReference>
<evidence type="ECO:0000256" key="6">
    <source>
        <dbReference type="ARBA" id="ARBA00022840"/>
    </source>
</evidence>
<feature type="domain" description="ABC transporter" evidence="10">
    <location>
        <begin position="345"/>
        <end position="573"/>
    </location>
</feature>
<dbReference type="PROSITE" id="PS50893">
    <property type="entry name" value="ABC_TRANSPORTER_2"/>
    <property type="match status" value="1"/>
</dbReference>
<dbReference type="NCBIfam" id="TIGR01194">
    <property type="entry name" value="cyc_pep_trnsptr"/>
    <property type="match status" value="1"/>
</dbReference>
<evidence type="ECO:0000256" key="9">
    <source>
        <dbReference type="SAM" id="Phobius"/>
    </source>
</evidence>
<keyword evidence="13" id="KW-1185">Reference proteome</keyword>
<organism evidence="12 13">
    <name type="scientific">Cupriavidus basilensis</name>
    <dbReference type="NCBI Taxonomy" id="68895"/>
    <lineage>
        <taxon>Bacteria</taxon>
        <taxon>Pseudomonadati</taxon>
        <taxon>Pseudomonadota</taxon>
        <taxon>Betaproteobacteria</taxon>
        <taxon>Burkholderiales</taxon>
        <taxon>Burkholderiaceae</taxon>
        <taxon>Cupriavidus</taxon>
    </lineage>
</organism>
<dbReference type="Gene3D" id="1.20.1560.10">
    <property type="entry name" value="ABC transporter type 1, transmembrane domain"/>
    <property type="match status" value="1"/>
</dbReference>
<comment type="subcellular location">
    <subcellularLocation>
        <location evidence="1">Cell membrane</location>
        <topology evidence="1">Multi-pass membrane protein</topology>
    </subcellularLocation>
</comment>